<dbReference type="InterPro" id="IPR001789">
    <property type="entry name" value="Sig_transdc_resp-reg_receiver"/>
</dbReference>
<evidence type="ECO:0000313" key="5">
    <source>
        <dbReference type="EMBL" id="SDW37655.1"/>
    </source>
</evidence>
<accession>A0AAN4ZYN5</accession>
<dbReference type="Pfam" id="PF00072">
    <property type="entry name" value="Response_reg"/>
    <property type="match status" value="1"/>
</dbReference>
<dbReference type="Proteomes" id="UP000634647">
    <property type="component" value="Unassembled WGS sequence"/>
</dbReference>
<name>A0AAN4ZYN5_9RHOB</name>
<dbReference type="SUPFAM" id="SSF52172">
    <property type="entry name" value="CheY-like"/>
    <property type="match status" value="1"/>
</dbReference>
<keyword evidence="6" id="KW-1185">Reference proteome</keyword>
<dbReference type="RefSeq" id="WP_035841934.1">
    <property type="nucleotide sequence ID" value="NZ_BNAB01000003.1"/>
</dbReference>
<organism evidence="4 7">
    <name type="scientific">Allgaiera indica</name>
    <dbReference type="NCBI Taxonomy" id="765699"/>
    <lineage>
        <taxon>Bacteria</taxon>
        <taxon>Pseudomonadati</taxon>
        <taxon>Pseudomonadota</taxon>
        <taxon>Alphaproteobacteria</taxon>
        <taxon>Rhodobacterales</taxon>
        <taxon>Paracoccaceae</taxon>
        <taxon>Allgaiera</taxon>
    </lineage>
</organism>
<dbReference type="InterPro" id="IPR011006">
    <property type="entry name" value="CheY-like_superfamily"/>
</dbReference>
<reference evidence="5 6" key="2">
    <citation type="submission" date="2016-10" db="EMBL/GenBank/DDBJ databases">
        <authorList>
            <person name="Varghese N."/>
            <person name="Submissions S."/>
        </authorList>
    </citation>
    <scope>NUCLEOTIDE SEQUENCE [LARGE SCALE GENOMIC DNA]</scope>
    <source>
        <strain evidence="5 6">DSM 24802</strain>
    </source>
</reference>
<comment type="caution">
    <text evidence="4">The sequence shown here is derived from an EMBL/GenBank/DDBJ whole genome shotgun (WGS) entry which is preliminary data.</text>
</comment>
<reference evidence="4" key="3">
    <citation type="submission" date="2023-06" db="EMBL/GenBank/DDBJ databases">
        <authorList>
            <person name="Sun Q."/>
            <person name="Zhou Y."/>
        </authorList>
    </citation>
    <scope>NUCLEOTIDE SEQUENCE</scope>
    <source>
        <strain evidence="4">CGMCC 1.10859</strain>
    </source>
</reference>
<gene>
    <name evidence="4" type="ORF">GCM10008024_10330</name>
    <name evidence="5" type="ORF">SAMN05444006_10358</name>
</gene>
<feature type="domain" description="Response regulatory" evidence="3">
    <location>
        <begin position="6"/>
        <end position="123"/>
    </location>
</feature>
<dbReference type="GO" id="GO:0000160">
    <property type="term" value="P:phosphorelay signal transduction system"/>
    <property type="evidence" value="ECO:0007669"/>
    <property type="project" value="InterPro"/>
</dbReference>
<dbReference type="SMART" id="SM00448">
    <property type="entry name" value="REC"/>
    <property type="match status" value="1"/>
</dbReference>
<evidence type="ECO:0000256" key="2">
    <source>
        <dbReference type="PROSITE-ProRule" id="PRU00169"/>
    </source>
</evidence>
<keyword evidence="1 2" id="KW-0597">Phosphoprotein</keyword>
<dbReference type="AlphaFoldDB" id="A0AAN4ZYN5"/>
<evidence type="ECO:0000313" key="7">
    <source>
        <dbReference type="Proteomes" id="UP000634647"/>
    </source>
</evidence>
<dbReference type="PROSITE" id="PS50110">
    <property type="entry name" value="RESPONSE_REGULATORY"/>
    <property type="match status" value="1"/>
</dbReference>
<dbReference type="EMBL" id="BNAB01000003">
    <property type="protein sequence ID" value="GHE00074.1"/>
    <property type="molecule type" value="Genomic_DNA"/>
</dbReference>
<evidence type="ECO:0000256" key="1">
    <source>
        <dbReference type="ARBA" id="ARBA00022553"/>
    </source>
</evidence>
<proteinExistence type="predicted"/>
<evidence type="ECO:0000259" key="3">
    <source>
        <dbReference type="PROSITE" id="PS50110"/>
    </source>
</evidence>
<dbReference type="Gene3D" id="3.40.50.2300">
    <property type="match status" value="1"/>
</dbReference>
<dbReference type="InterPro" id="IPR050595">
    <property type="entry name" value="Bact_response_regulator"/>
</dbReference>
<dbReference type="PANTHER" id="PTHR44591:SF3">
    <property type="entry name" value="RESPONSE REGULATORY DOMAIN-CONTAINING PROTEIN"/>
    <property type="match status" value="1"/>
</dbReference>
<dbReference type="Proteomes" id="UP000199541">
    <property type="component" value="Unassembled WGS sequence"/>
</dbReference>
<dbReference type="EMBL" id="FNOB01000003">
    <property type="protein sequence ID" value="SDW37655.1"/>
    <property type="molecule type" value="Genomic_DNA"/>
</dbReference>
<protein>
    <submittedName>
        <fullName evidence="4 5">Response regulator</fullName>
    </submittedName>
</protein>
<evidence type="ECO:0000313" key="6">
    <source>
        <dbReference type="Proteomes" id="UP000199541"/>
    </source>
</evidence>
<reference evidence="4" key="1">
    <citation type="journal article" date="2014" name="Int. J. Syst. Evol. Microbiol.">
        <title>Complete genome sequence of Corynebacterium casei LMG S-19264T (=DSM 44701T), isolated from a smear-ripened cheese.</title>
        <authorList>
            <consortium name="US DOE Joint Genome Institute (JGI-PGF)"/>
            <person name="Walter F."/>
            <person name="Albersmeier A."/>
            <person name="Kalinowski J."/>
            <person name="Ruckert C."/>
        </authorList>
    </citation>
    <scope>NUCLEOTIDE SEQUENCE</scope>
    <source>
        <strain evidence="4">CGMCC 1.10859</strain>
    </source>
</reference>
<feature type="modified residue" description="4-aspartylphosphate" evidence="2">
    <location>
        <position position="56"/>
    </location>
</feature>
<evidence type="ECO:0000313" key="4">
    <source>
        <dbReference type="EMBL" id="GHE00074.1"/>
    </source>
</evidence>
<dbReference type="PANTHER" id="PTHR44591">
    <property type="entry name" value="STRESS RESPONSE REGULATOR PROTEIN 1"/>
    <property type="match status" value="1"/>
</dbReference>
<sequence length="126" mass="13724">MSDLPKILHVEDDPDIREIALMALEVVGGLDVVQCASGAEALERAPGIAPDLLLLDVMMPGMSGDETLTALRKVPQFSETPAIFMTAKAQHSEVDRLKELGALDVITKPFDPMTLADQIISIWQER</sequence>